<dbReference type="GO" id="GO:0016787">
    <property type="term" value="F:hydrolase activity"/>
    <property type="evidence" value="ECO:0007669"/>
    <property type="project" value="UniProtKB-KW"/>
</dbReference>
<dbReference type="InterPro" id="IPR000073">
    <property type="entry name" value="AB_hydrolase_1"/>
</dbReference>
<organism evidence="2 3">
    <name type="scientific">Halosimplex pelagicum</name>
    <dbReference type="NCBI Taxonomy" id="869886"/>
    <lineage>
        <taxon>Archaea</taxon>
        <taxon>Methanobacteriati</taxon>
        <taxon>Methanobacteriota</taxon>
        <taxon>Stenosarchaea group</taxon>
        <taxon>Halobacteria</taxon>
        <taxon>Halobacteriales</taxon>
        <taxon>Haloarculaceae</taxon>
        <taxon>Halosimplex</taxon>
    </lineage>
</organism>
<proteinExistence type="predicted"/>
<dbReference type="PANTHER" id="PTHR46438:SF2">
    <property type="entry name" value="ALPHA_BETA-HYDROLASES SUPERFAMILY PROTEIN"/>
    <property type="match status" value="1"/>
</dbReference>
<dbReference type="PRINTS" id="PR00111">
    <property type="entry name" value="ABHYDROLASE"/>
</dbReference>
<dbReference type="AlphaFoldDB" id="A0A7D5P7C2"/>
<dbReference type="KEGG" id="hpel:HZS54_13585"/>
<evidence type="ECO:0000313" key="2">
    <source>
        <dbReference type="EMBL" id="QLH82586.1"/>
    </source>
</evidence>
<evidence type="ECO:0000313" key="3">
    <source>
        <dbReference type="Proteomes" id="UP000509346"/>
    </source>
</evidence>
<protein>
    <submittedName>
        <fullName evidence="2">Alpha/beta hydrolase</fullName>
    </submittedName>
</protein>
<dbReference type="Gene3D" id="3.40.50.1820">
    <property type="entry name" value="alpha/beta hydrolase"/>
    <property type="match status" value="1"/>
</dbReference>
<dbReference type="InterPro" id="IPR029058">
    <property type="entry name" value="AB_hydrolase_fold"/>
</dbReference>
<dbReference type="PANTHER" id="PTHR46438">
    <property type="entry name" value="ALPHA/BETA-HYDROLASES SUPERFAMILY PROTEIN"/>
    <property type="match status" value="1"/>
</dbReference>
<dbReference type="Proteomes" id="UP000509346">
    <property type="component" value="Chromosome"/>
</dbReference>
<evidence type="ECO:0000259" key="1">
    <source>
        <dbReference type="Pfam" id="PF12697"/>
    </source>
</evidence>
<keyword evidence="3" id="KW-1185">Reference proteome</keyword>
<dbReference type="SUPFAM" id="SSF53474">
    <property type="entry name" value="alpha/beta-Hydrolases"/>
    <property type="match status" value="1"/>
</dbReference>
<gene>
    <name evidence="2" type="ORF">HZS54_13585</name>
</gene>
<name>A0A7D5P7C2_9EURY</name>
<dbReference type="Pfam" id="PF12697">
    <property type="entry name" value="Abhydrolase_6"/>
    <property type="match status" value="1"/>
</dbReference>
<keyword evidence="2" id="KW-0378">Hydrolase</keyword>
<dbReference type="RefSeq" id="WP_179917659.1">
    <property type="nucleotide sequence ID" value="NZ_CP058909.1"/>
</dbReference>
<dbReference type="OrthoDB" id="194600at2157"/>
<feature type="domain" description="AB hydrolase-1" evidence="1">
    <location>
        <begin position="62"/>
        <end position="300"/>
    </location>
</feature>
<accession>A0A7D5P7C2</accession>
<dbReference type="GeneID" id="56083640"/>
<dbReference type="EMBL" id="CP058909">
    <property type="protein sequence ID" value="QLH82586.1"/>
    <property type="molecule type" value="Genomic_DNA"/>
</dbReference>
<sequence>MKLRTVVGATLGAVGAAAATNRVLGRRAGELGPPLAGDAGTYRWRGFDVAYTEAGDPDDQDLVLLHGINAAATSNEWRMVFETLAEDYHVIAPDLPGFGRSDRPPLTYSASLYTTFVRDFLTDTSDDAVVVASSLTGAYAADAARDVAVSRLVLICPTADTIPGRRVWLRSLIRAPVVGQAIHNGIVSERSIRYFHDDHGYHDTSNLNAETVRYEWETAHQPGARFAPASFVSGHLDPDIDLAEVLGDLGVPVTLVWGRETDMPPLSAGRELAEAADVELVSIGDSELLPHVEHPAEFLDVVRGETVESGV</sequence>
<reference evidence="2 3" key="1">
    <citation type="submission" date="2020-07" db="EMBL/GenBank/DDBJ databases">
        <title>Halosimplex litoreum sp. nov. and Halosimplex rubrum sp. nov., isolated from different salt environments.</title>
        <authorList>
            <person name="Cui H."/>
        </authorList>
    </citation>
    <scope>NUCLEOTIDE SEQUENCE [LARGE SCALE GENOMIC DNA]</scope>
    <source>
        <strain evidence="2 3">R2</strain>
    </source>
</reference>